<protein>
    <submittedName>
        <fullName evidence="1">Uncharacterized protein</fullName>
    </submittedName>
</protein>
<name>A0A1G9VN75_9GAMM</name>
<keyword evidence="2" id="KW-1185">Reference proteome</keyword>
<proteinExistence type="predicted"/>
<evidence type="ECO:0000313" key="1">
    <source>
        <dbReference type="EMBL" id="SDM73644.1"/>
    </source>
</evidence>
<dbReference type="OrthoDB" id="6238442at2"/>
<dbReference type="EMBL" id="FNGH01000018">
    <property type="protein sequence ID" value="SDM73644.1"/>
    <property type="molecule type" value="Genomic_DNA"/>
</dbReference>
<evidence type="ECO:0000313" key="2">
    <source>
        <dbReference type="Proteomes" id="UP000199107"/>
    </source>
</evidence>
<accession>A0A1G9VN75</accession>
<sequence>MTTIGDRISVRELLHDLIPKLKATERFIDETLATLIEQAPPGDERARRERQQHAFQVNLTMIRMNLDHLLKRHAHLLDEVSDPGAVPSGPMLELDEHEQVALNSAIKLYQQTQAIQTG</sequence>
<gene>
    <name evidence="1" type="ORF">SAMN05192555_11855</name>
</gene>
<dbReference type="STRING" id="48727.SAMN05192555_11855"/>
<reference evidence="2" key="1">
    <citation type="submission" date="2016-10" db="EMBL/GenBank/DDBJ databases">
        <authorList>
            <person name="Varghese N."/>
            <person name="Submissions S."/>
        </authorList>
    </citation>
    <scope>NUCLEOTIDE SEQUENCE [LARGE SCALE GENOMIC DNA]</scope>
    <source>
        <strain evidence="2">AAP</strain>
    </source>
</reference>
<organism evidence="1 2">
    <name type="scientific">Franzmannia pantelleriensis</name>
    <dbReference type="NCBI Taxonomy" id="48727"/>
    <lineage>
        <taxon>Bacteria</taxon>
        <taxon>Pseudomonadati</taxon>
        <taxon>Pseudomonadota</taxon>
        <taxon>Gammaproteobacteria</taxon>
        <taxon>Oceanospirillales</taxon>
        <taxon>Halomonadaceae</taxon>
        <taxon>Franzmannia</taxon>
    </lineage>
</organism>
<dbReference type="RefSeq" id="WP_089660387.1">
    <property type="nucleotide sequence ID" value="NZ_FNGH01000018.1"/>
</dbReference>
<dbReference type="Proteomes" id="UP000199107">
    <property type="component" value="Unassembled WGS sequence"/>
</dbReference>
<dbReference type="AlphaFoldDB" id="A0A1G9VN75"/>